<organism evidence="3">
    <name type="scientific">Anaerolinea thermolimosa</name>
    <dbReference type="NCBI Taxonomy" id="229919"/>
    <lineage>
        <taxon>Bacteria</taxon>
        <taxon>Bacillati</taxon>
        <taxon>Chloroflexota</taxon>
        <taxon>Anaerolineae</taxon>
        <taxon>Anaerolineales</taxon>
        <taxon>Anaerolineaceae</taxon>
        <taxon>Anaerolinea</taxon>
    </lineage>
</organism>
<keyword evidence="1" id="KW-0863">Zinc-finger</keyword>
<evidence type="ECO:0000256" key="1">
    <source>
        <dbReference type="PROSITE-ProRule" id="PRU00325"/>
    </source>
</evidence>
<proteinExistence type="predicted"/>
<evidence type="ECO:0000259" key="2">
    <source>
        <dbReference type="PROSITE" id="PS50966"/>
    </source>
</evidence>
<feature type="domain" description="SWIM-type" evidence="2">
    <location>
        <begin position="38"/>
        <end position="71"/>
    </location>
</feature>
<protein>
    <recommendedName>
        <fullName evidence="2">SWIM-type domain-containing protein</fullName>
    </recommendedName>
</protein>
<dbReference type="AlphaFoldDB" id="A0A7C4PH96"/>
<reference evidence="3" key="1">
    <citation type="journal article" date="2020" name="mSystems">
        <title>Genome- and Community-Level Interaction Insights into Carbon Utilization and Element Cycling Functions of Hydrothermarchaeota in Hydrothermal Sediment.</title>
        <authorList>
            <person name="Zhou Z."/>
            <person name="Liu Y."/>
            <person name="Xu W."/>
            <person name="Pan J."/>
            <person name="Luo Z.H."/>
            <person name="Li M."/>
        </authorList>
    </citation>
    <scope>NUCLEOTIDE SEQUENCE [LARGE SCALE GENOMIC DNA]</scope>
    <source>
        <strain evidence="3">SpSt-573</strain>
    </source>
</reference>
<keyword evidence="1" id="KW-0479">Metal-binding</keyword>
<dbReference type="InterPro" id="IPR007527">
    <property type="entry name" value="Znf_SWIM"/>
</dbReference>
<evidence type="ECO:0000313" key="3">
    <source>
        <dbReference type="EMBL" id="HGS20287.1"/>
    </source>
</evidence>
<accession>A0A7C4PH96</accession>
<name>A0A7C4PH96_9CHLR</name>
<dbReference type="EMBL" id="DSYK01000012">
    <property type="protein sequence ID" value="HGS20287.1"/>
    <property type="molecule type" value="Genomic_DNA"/>
</dbReference>
<gene>
    <name evidence="3" type="ORF">ENT37_00270</name>
</gene>
<dbReference type="PROSITE" id="PS50966">
    <property type="entry name" value="ZF_SWIM"/>
    <property type="match status" value="1"/>
</dbReference>
<dbReference type="GO" id="GO:0008270">
    <property type="term" value="F:zinc ion binding"/>
    <property type="evidence" value="ECO:0007669"/>
    <property type="project" value="UniProtKB-KW"/>
</dbReference>
<keyword evidence="1" id="KW-0862">Zinc</keyword>
<sequence>MDYGMIGKIEKAKRYAQEKDRIHFNQLTVTFEGENNAHTVHYQSGEWHCDCEFFQSRGRCSHTMALEMILEGMLS</sequence>
<dbReference type="Pfam" id="PF04434">
    <property type="entry name" value="SWIM"/>
    <property type="match status" value="1"/>
</dbReference>
<comment type="caution">
    <text evidence="3">The sequence shown here is derived from an EMBL/GenBank/DDBJ whole genome shotgun (WGS) entry which is preliminary data.</text>
</comment>